<dbReference type="GO" id="GO:0043565">
    <property type="term" value="F:sequence-specific DNA binding"/>
    <property type="evidence" value="ECO:0007669"/>
    <property type="project" value="InterPro"/>
</dbReference>
<dbReference type="InterPro" id="IPR018060">
    <property type="entry name" value="HTH_AraC"/>
</dbReference>
<keyword evidence="4" id="KW-1133">Transmembrane helix</keyword>
<sequence length="763" mass="88207">MNVRFMKRQSLFMKIFLSFLSIILLFVSFHMISFRFFTSGIQTEIIQYNRLMLKNSVERYQTHFSRLKTLLFTLYNDEKLVAFNRQMVMRPDQDVNFWQAGDILKVVRSQAYNPVYYLDNLIVYFNKPSFVIEKEGTSETSMFFASFYKNALYTDTYWKTQFDRGIGYKMHAAESFAIRTLDSETERQLLPITFRLPGGNYQLIAMLDASSMMQAFYGGSGENTQRFMILNEDGTVLYRSSGEITAGELPVFDSGQDYKLSGDYYYFIDKDSEAKLTYVTAVPYAEIASQVSKLNYSMYIILAVSILIGVAASLFFSRGIHRPFKQVVASILHRKPELVPVKIQEFDLIHKELYGLIQEKEAIHNDLLNKKSLLTSYGYITKLKSINSDINEWKDIMVKEEPYVIVMYQLHFRELAAAEQPMDPDRAAYYIREYIQVLMTERFPLSHTFQIENDQILSFVTVDEHNAGSLHEALELLKRILDRDRQLLLVAIAVSPVYRHSAQFNEAYRQVLEMAQQIKPGEETQIITEPAPAAGHVAFTQLQEQELYAALQAGNAAACSQLTDRMLDLLSKKGASLIQYRRFAEGVAERSYQIAETYGSGGEAPFQQRELELLKHCFTREEFERFYDRLFEACAEKIRNQKTEKDHTIEFVMKCVETRYAEDISLDMLADKLNLSSAYLSVYIKEKTGMNFSDHINSIRIRKAKQLLSETNMIIHDISLQIGYRNVTSFNRMFKKLTGMSPGEFRKNQVAHGMMDELSGQEA</sequence>
<name>A0A916NRR5_9BACL</name>
<feature type="domain" description="HTH araC/xylS-type" evidence="5">
    <location>
        <begin position="650"/>
        <end position="748"/>
    </location>
</feature>
<keyword evidence="4" id="KW-0472">Membrane</keyword>
<dbReference type="PANTHER" id="PTHR43280">
    <property type="entry name" value="ARAC-FAMILY TRANSCRIPTIONAL REGULATOR"/>
    <property type="match status" value="1"/>
</dbReference>
<dbReference type="PANTHER" id="PTHR43280:SF28">
    <property type="entry name" value="HTH-TYPE TRANSCRIPTIONAL ACTIVATOR RHAS"/>
    <property type="match status" value="1"/>
</dbReference>
<organism evidence="6 7">
    <name type="scientific">Paenibacillus solanacearum</name>
    <dbReference type="NCBI Taxonomy" id="2048548"/>
    <lineage>
        <taxon>Bacteria</taxon>
        <taxon>Bacillati</taxon>
        <taxon>Bacillota</taxon>
        <taxon>Bacilli</taxon>
        <taxon>Bacillales</taxon>
        <taxon>Paenibacillaceae</taxon>
        <taxon>Paenibacillus</taxon>
    </lineage>
</organism>
<accession>A0A916NRR5</accession>
<dbReference type="PROSITE" id="PS01124">
    <property type="entry name" value="HTH_ARAC_FAMILY_2"/>
    <property type="match status" value="1"/>
</dbReference>
<keyword evidence="4" id="KW-0812">Transmembrane</keyword>
<evidence type="ECO:0000313" key="7">
    <source>
        <dbReference type="Proteomes" id="UP000693672"/>
    </source>
</evidence>
<dbReference type="Pfam" id="PF12833">
    <property type="entry name" value="HTH_18"/>
    <property type="match status" value="1"/>
</dbReference>
<evidence type="ECO:0000256" key="4">
    <source>
        <dbReference type="SAM" id="Phobius"/>
    </source>
</evidence>
<dbReference type="InterPro" id="IPR018062">
    <property type="entry name" value="HTH_AraC-typ_CS"/>
</dbReference>
<evidence type="ECO:0000256" key="3">
    <source>
        <dbReference type="ARBA" id="ARBA00023163"/>
    </source>
</evidence>
<evidence type="ECO:0000256" key="1">
    <source>
        <dbReference type="ARBA" id="ARBA00023015"/>
    </source>
</evidence>
<feature type="transmembrane region" description="Helical" evidence="4">
    <location>
        <begin position="296"/>
        <end position="316"/>
    </location>
</feature>
<dbReference type="SMART" id="SM00342">
    <property type="entry name" value="HTH_ARAC"/>
    <property type="match status" value="1"/>
</dbReference>
<dbReference type="Proteomes" id="UP000693672">
    <property type="component" value="Unassembled WGS sequence"/>
</dbReference>
<gene>
    <name evidence="6" type="primary">rhaS_34</name>
    <name evidence="6" type="ORF">PAESOLCIP111_04811</name>
</gene>
<evidence type="ECO:0000256" key="2">
    <source>
        <dbReference type="ARBA" id="ARBA00023125"/>
    </source>
</evidence>
<dbReference type="EMBL" id="CAJVAS010000029">
    <property type="protein sequence ID" value="CAG7644795.1"/>
    <property type="molecule type" value="Genomic_DNA"/>
</dbReference>
<proteinExistence type="predicted"/>
<keyword evidence="1" id="KW-0805">Transcription regulation</keyword>
<reference evidence="6" key="1">
    <citation type="submission" date="2021-06" db="EMBL/GenBank/DDBJ databases">
        <authorList>
            <person name="Criscuolo A."/>
        </authorList>
    </citation>
    <scope>NUCLEOTIDE SEQUENCE</scope>
    <source>
        <strain evidence="6">CIP111600</strain>
    </source>
</reference>
<protein>
    <submittedName>
        <fullName evidence="6">HTH-type transcriptional activator RhaS</fullName>
    </submittedName>
</protein>
<keyword evidence="7" id="KW-1185">Reference proteome</keyword>
<dbReference type="GO" id="GO:0003700">
    <property type="term" value="F:DNA-binding transcription factor activity"/>
    <property type="evidence" value="ECO:0007669"/>
    <property type="project" value="InterPro"/>
</dbReference>
<keyword evidence="2" id="KW-0238">DNA-binding</keyword>
<comment type="caution">
    <text evidence="6">The sequence shown here is derived from an EMBL/GenBank/DDBJ whole genome shotgun (WGS) entry which is preliminary data.</text>
</comment>
<evidence type="ECO:0000259" key="5">
    <source>
        <dbReference type="PROSITE" id="PS01124"/>
    </source>
</evidence>
<evidence type="ECO:0000313" key="6">
    <source>
        <dbReference type="EMBL" id="CAG7644795.1"/>
    </source>
</evidence>
<dbReference type="AlphaFoldDB" id="A0A916NRR5"/>
<keyword evidence="3" id="KW-0804">Transcription</keyword>
<dbReference type="PROSITE" id="PS00041">
    <property type="entry name" value="HTH_ARAC_FAMILY_1"/>
    <property type="match status" value="1"/>
</dbReference>